<comment type="similarity">
    <text evidence="1">Belongs to the 'phage' integrase family.</text>
</comment>
<reference evidence="6 7" key="1">
    <citation type="journal article" date="2018" name="Syst. Appl. Microbiol.">
        <title>Agrobacterium rosae sp. nov., isolated from galls on different agricultural crops.</title>
        <authorList>
            <person name="Kuzmanovic N."/>
            <person name="Pulawska J."/>
            <person name="Smalla K."/>
            <person name="Nesme X."/>
        </authorList>
    </citation>
    <scope>NUCLEOTIDE SEQUENCE [LARGE SCALE GENOMIC DNA]</scope>
    <source>
        <strain evidence="6 7">NCPPB 1650</strain>
    </source>
</reference>
<feature type="domain" description="Tyr recombinase" evidence="5">
    <location>
        <begin position="279"/>
        <end position="455"/>
    </location>
</feature>
<evidence type="ECO:0000256" key="4">
    <source>
        <dbReference type="ARBA" id="ARBA00023172"/>
    </source>
</evidence>
<evidence type="ECO:0000256" key="3">
    <source>
        <dbReference type="ARBA" id="ARBA00023125"/>
    </source>
</evidence>
<evidence type="ECO:0000313" key="7">
    <source>
        <dbReference type="Proteomes" id="UP000237447"/>
    </source>
</evidence>
<keyword evidence="4" id="KW-0233">DNA recombination</keyword>
<dbReference type="Pfam" id="PF20172">
    <property type="entry name" value="DUF6538"/>
    <property type="match status" value="1"/>
</dbReference>
<comment type="caution">
    <text evidence="6">The sequence shown here is derived from an EMBL/GenBank/DDBJ whole genome shotgun (WGS) entry which is preliminary data.</text>
</comment>
<dbReference type="InterPro" id="IPR013762">
    <property type="entry name" value="Integrase-like_cat_sf"/>
</dbReference>
<sequence length="465" mass="52699">MNLASGRFCRPYMQYLLYLERQLMRLDVKHVFNRNGIYQFRIVVPLSHRRKFKRREFWHSLGTRSENEAAVKAASLLTHYRNLFSATEISDLERPTFDELTKVSDRLGVKYQPALEVELASIRDSVSMMAGQLKMLSIIQTPDHAEIAALGGVVDKPAMTISQALQRYINLNSKKLEDGNYRESEKKYAVYREAVNNFISLMGDLDVLDITATVARDYKLKLAPRLDAPTKKEGLIAPATANKKFMWLKVVVKEALRELAPDRAHINPFDNLDFEAKDGKRVAFTEAEARQVRAKIQGSKANEELKCIALVGELTGATCKEIGFLTKDDIHLEAPIPYISIQPNALRSKTKAECRVRDIPLLPAAVKALKKFPNGFQRYDHATGPEAFSAMVNKLIRKVTPDKTFYCYRHLFADRLRNSGCNDTLKNSLMGHSSAGMMMRYGAGYDLKNKLEALQKAFPDEINQT</sequence>
<dbReference type="GO" id="GO:0015074">
    <property type="term" value="P:DNA integration"/>
    <property type="evidence" value="ECO:0007669"/>
    <property type="project" value="UniProtKB-KW"/>
</dbReference>
<dbReference type="InterPro" id="IPR002104">
    <property type="entry name" value="Integrase_catalytic"/>
</dbReference>
<name>A0AAE5VPX0_9HYPH</name>
<dbReference type="PROSITE" id="PS51898">
    <property type="entry name" value="TYR_RECOMBINASE"/>
    <property type="match status" value="1"/>
</dbReference>
<evidence type="ECO:0000313" key="6">
    <source>
        <dbReference type="EMBL" id="POO51810.1"/>
    </source>
</evidence>
<dbReference type="InterPro" id="IPR050090">
    <property type="entry name" value="Tyrosine_recombinase_XerCD"/>
</dbReference>
<dbReference type="SUPFAM" id="SSF56349">
    <property type="entry name" value="DNA breaking-rejoining enzymes"/>
    <property type="match status" value="1"/>
</dbReference>
<evidence type="ECO:0000256" key="2">
    <source>
        <dbReference type="ARBA" id="ARBA00022908"/>
    </source>
</evidence>
<dbReference type="EMBL" id="NXEJ01000005">
    <property type="protein sequence ID" value="POO51810.1"/>
    <property type="molecule type" value="Genomic_DNA"/>
</dbReference>
<dbReference type="GO" id="GO:0003677">
    <property type="term" value="F:DNA binding"/>
    <property type="evidence" value="ECO:0007669"/>
    <property type="project" value="UniProtKB-KW"/>
</dbReference>
<evidence type="ECO:0000256" key="1">
    <source>
        <dbReference type="ARBA" id="ARBA00008857"/>
    </source>
</evidence>
<dbReference type="Gene3D" id="1.10.443.10">
    <property type="entry name" value="Intergrase catalytic core"/>
    <property type="match status" value="1"/>
</dbReference>
<dbReference type="PANTHER" id="PTHR30349">
    <property type="entry name" value="PHAGE INTEGRASE-RELATED"/>
    <property type="match status" value="1"/>
</dbReference>
<dbReference type="PANTHER" id="PTHR30349:SF41">
    <property type="entry name" value="INTEGRASE_RECOMBINASE PROTEIN MJ0367-RELATED"/>
    <property type="match status" value="1"/>
</dbReference>
<dbReference type="InterPro" id="IPR046668">
    <property type="entry name" value="DUF6538"/>
</dbReference>
<keyword evidence="3" id="KW-0238">DNA-binding</keyword>
<proteinExistence type="inferred from homology"/>
<accession>A0AAE5VPX0</accession>
<evidence type="ECO:0000259" key="5">
    <source>
        <dbReference type="PROSITE" id="PS51898"/>
    </source>
</evidence>
<dbReference type="GO" id="GO:0006310">
    <property type="term" value="P:DNA recombination"/>
    <property type="evidence" value="ECO:0007669"/>
    <property type="project" value="UniProtKB-KW"/>
</dbReference>
<gene>
    <name evidence="6" type="ORF">CPJ18_09990</name>
</gene>
<dbReference type="Proteomes" id="UP000237447">
    <property type="component" value="Unassembled WGS sequence"/>
</dbReference>
<organism evidence="6 7">
    <name type="scientific">Agrobacterium rosae</name>
    <dbReference type="NCBI Taxonomy" id="1972867"/>
    <lineage>
        <taxon>Bacteria</taxon>
        <taxon>Pseudomonadati</taxon>
        <taxon>Pseudomonadota</taxon>
        <taxon>Alphaproteobacteria</taxon>
        <taxon>Hyphomicrobiales</taxon>
        <taxon>Rhizobiaceae</taxon>
        <taxon>Rhizobium/Agrobacterium group</taxon>
        <taxon>Agrobacterium</taxon>
    </lineage>
</organism>
<dbReference type="InterPro" id="IPR011010">
    <property type="entry name" value="DNA_brk_join_enz"/>
</dbReference>
<keyword evidence="2" id="KW-0229">DNA integration</keyword>
<protein>
    <submittedName>
        <fullName evidence="6">Integrase</fullName>
    </submittedName>
</protein>
<dbReference type="AlphaFoldDB" id="A0AAE5VPX0"/>